<evidence type="ECO:0000313" key="6">
    <source>
        <dbReference type="Proteomes" id="UP001412239"/>
    </source>
</evidence>
<name>A0A292PQA1_9PEZI</name>
<dbReference type="AlphaFoldDB" id="A0A292PQA1"/>
<evidence type="ECO:0000256" key="1">
    <source>
        <dbReference type="ARBA" id="ARBA00004123"/>
    </source>
</evidence>
<dbReference type="EMBL" id="LN891121">
    <property type="protein sequence ID" value="CUS08660.1"/>
    <property type="molecule type" value="Genomic_DNA"/>
</dbReference>
<evidence type="ECO:0000256" key="3">
    <source>
        <dbReference type="SAM" id="MobiDB-lite"/>
    </source>
</evidence>
<dbReference type="SUPFAM" id="SSF57959">
    <property type="entry name" value="Leucine zipper domain"/>
    <property type="match status" value="1"/>
</dbReference>
<dbReference type="PANTHER" id="PTHR40621">
    <property type="entry name" value="TRANSCRIPTION FACTOR KAPC-RELATED"/>
    <property type="match status" value="1"/>
</dbReference>
<proteinExistence type="predicted"/>
<dbReference type="Gene3D" id="1.20.5.170">
    <property type="match status" value="1"/>
</dbReference>
<keyword evidence="6" id="KW-1185">Reference proteome</keyword>
<dbReference type="CDD" id="cd14688">
    <property type="entry name" value="bZIP_YAP"/>
    <property type="match status" value="1"/>
</dbReference>
<protein>
    <recommendedName>
        <fullName evidence="4">BZIP domain-containing protein</fullName>
    </recommendedName>
</protein>
<dbReference type="InterPro" id="IPR004827">
    <property type="entry name" value="bZIP"/>
</dbReference>
<sequence>MGDLGSFDYPPHIQGHVRDITQSKSPGSDSASPAEHISPGAVRWKGRAGIKLLLMAKTPSLQAQKDPIHPDLTSSSLRLGHRGTRSCIGEMRMLFQIIPMPGDLLHSYFIMNVSAYERPRTPQIAMDSYFLPKLTNNAGCYTDGEKPKRRGPKPDSKPALTRRQELNRQAQRTHRERKERYIKTIEEEVARLREAFTMITKEKTAMAEENRRLRAILDAHGIPYNFQNVSPNIGQQPRHDEYHQATEVARFGSSYDEIGMDFVLALEKPCMDHIQILTTNATASSAADFHGHALMASCPPESHILRHAEIPWGSKTLDVGASELSVLFNLSNRLELDGELTPIAVWALVTRHERFPELEMADFKALEEALLDKVKCHGFGAVVEEYEVNDALEEIITKRFGEGGAGVDG</sequence>
<feature type="compositionally biased region" description="Polar residues" evidence="3">
    <location>
        <begin position="22"/>
        <end position="31"/>
    </location>
</feature>
<feature type="compositionally biased region" description="Basic and acidic residues" evidence="3">
    <location>
        <begin position="152"/>
        <end position="166"/>
    </location>
</feature>
<dbReference type="Gene3D" id="1.10.238.100">
    <property type="entry name" value="YAP1 redox domain. Chain B"/>
    <property type="match status" value="1"/>
</dbReference>
<evidence type="ECO:0000259" key="4">
    <source>
        <dbReference type="PROSITE" id="PS50217"/>
    </source>
</evidence>
<keyword evidence="2" id="KW-0539">Nucleus</keyword>
<reference evidence="5" key="1">
    <citation type="submission" date="2015-10" db="EMBL/GenBank/DDBJ databases">
        <authorList>
            <person name="Regsiter A."/>
            <person name="william w."/>
        </authorList>
    </citation>
    <scope>NUCLEOTIDE SEQUENCE</scope>
    <source>
        <strain evidence="5">Montdore</strain>
    </source>
</reference>
<dbReference type="GO" id="GO:0090575">
    <property type="term" value="C:RNA polymerase II transcription regulator complex"/>
    <property type="evidence" value="ECO:0007669"/>
    <property type="project" value="TreeGrafter"/>
</dbReference>
<feature type="domain" description="BZIP" evidence="4">
    <location>
        <begin position="162"/>
        <end position="220"/>
    </location>
</feature>
<dbReference type="InterPro" id="IPR050936">
    <property type="entry name" value="AP-1-like"/>
</dbReference>
<comment type="subcellular location">
    <subcellularLocation>
        <location evidence="1">Nucleus</location>
    </subcellularLocation>
</comment>
<dbReference type="GO" id="GO:0000976">
    <property type="term" value="F:transcription cis-regulatory region binding"/>
    <property type="evidence" value="ECO:0007669"/>
    <property type="project" value="InterPro"/>
</dbReference>
<dbReference type="GO" id="GO:0001228">
    <property type="term" value="F:DNA-binding transcription activator activity, RNA polymerase II-specific"/>
    <property type="evidence" value="ECO:0007669"/>
    <property type="project" value="TreeGrafter"/>
</dbReference>
<evidence type="ECO:0000256" key="2">
    <source>
        <dbReference type="ARBA" id="ARBA00023242"/>
    </source>
</evidence>
<accession>A0A292PQA1</accession>
<organism evidence="5 6">
    <name type="scientific">Tuber aestivum</name>
    <name type="common">summer truffle</name>
    <dbReference type="NCBI Taxonomy" id="59557"/>
    <lineage>
        <taxon>Eukaryota</taxon>
        <taxon>Fungi</taxon>
        <taxon>Dikarya</taxon>
        <taxon>Ascomycota</taxon>
        <taxon>Pezizomycotina</taxon>
        <taxon>Pezizomycetes</taxon>
        <taxon>Pezizales</taxon>
        <taxon>Tuberaceae</taxon>
        <taxon>Tuber</taxon>
    </lineage>
</organism>
<dbReference type="Proteomes" id="UP001412239">
    <property type="component" value="Unassembled WGS sequence"/>
</dbReference>
<gene>
    <name evidence="5" type="ORF">GSTUAT00007305001</name>
</gene>
<feature type="region of interest" description="Disordered" evidence="3">
    <location>
        <begin position="18"/>
        <end position="38"/>
    </location>
</feature>
<dbReference type="InterPro" id="IPR046347">
    <property type="entry name" value="bZIP_sf"/>
</dbReference>
<dbReference type="PANTHER" id="PTHR40621:SF6">
    <property type="entry name" value="AP-1-LIKE TRANSCRIPTION FACTOR YAP1-RELATED"/>
    <property type="match status" value="1"/>
</dbReference>
<evidence type="ECO:0000313" key="5">
    <source>
        <dbReference type="EMBL" id="CUS08660.1"/>
    </source>
</evidence>
<feature type="region of interest" description="Disordered" evidence="3">
    <location>
        <begin position="140"/>
        <end position="178"/>
    </location>
</feature>
<dbReference type="PROSITE" id="PS50217">
    <property type="entry name" value="BZIP"/>
    <property type="match status" value="1"/>
</dbReference>